<sequence>MRLNFSIFIKLLVIQYLSVLCVSEDFDFFYFVQQWPGSYCDTKHSCCYPRTGKPVADFGIHGLWPENKDGSYPQNCNPDNALDEDQISDLTSSLQKDWPSLSCPSSTGFRFWSHEWEKHGTCAESEEIDQHGIQPDDEFYDLGSIKEAIKDATGFTPGIECNIDPSKNSQIYQVFMCVDISGSEFIECPVVPKRRCASKVLSNGVEAIQEAGNAWNSLIASIEEERLGYTNESSNKRVEEKQCPHFLDKMNATEHDNSGYKLWFPCGLTQGSSITIISIPDGLLGNFQIDLTGEALPGEPDPPIIFHYSVRLHGDKITEDSVIAVRISFCIPVCQFFYCLASFPPRVHCKIAGVYCIILLIAIKLCTEVSEAFHI</sequence>
<dbReference type="GO" id="GO:0003723">
    <property type="term" value="F:RNA binding"/>
    <property type="evidence" value="ECO:0007669"/>
    <property type="project" value="InterPro"/>
</dbReference>
<dbReference type="PROSITE" id="PS51304">
    <property type="entry name" value="GALECTIN"/>
    <property type="match status" value="1"/>
</dbReference>
<keyword evidence="9" id="KW-0430">Lectin</keyword>
<dbReference type="Pfam" id="PF00337">
    <property type="entry name" value="Gal-bind_lectin"/>
    <property type="match status" value="1"/>
</dbReference>
<feature type="active site" evidence="7">
    <location>
        <position position="119"/>
    </location>
</feature>
<dbReference type="GO" id="GO:0016787">
    <property type="term" value="F:hydrolase activity"/>
    <property type="evidence" value="ECO:0007669"/>
    <property type="project" value="UniProtKB-KW"/>
</dbReference>
<dbReference type="GO" id="GO:0005576">
    <property type="term" value="C:extracellular region"/>
    <property type="evidence" value="ECO:0007669"/>
    <property type="project" value="TreeGrafter"/>
</dbReference>
<evidence type="ECO:0000259" key="11">
    <source>
        <dbReference type="PROSITE" id="PS51304"/>
    </source>
</evidence>
<gene>
    <name evidence="12" type="ORF">DKX38_012616</name>
</gene>
<feature type="active site" evidence="7">
    <location>
        <position position="61"/>
    </location>
</feature>
<proteinExistence type="inferred from homology"/>
<dbReference type="Gene3D" id="3.90.730.10">
    <property type="entry name" value="Ribonuclease T2-like"/>
    <property type="match status" value="2"/>
</dbReference>
<dbReference type="Gene3D" id="2.60.120.200">
    <property type="match status" value="1"/>
</dbReference>
<dbReference type="PROSITE" id="PS00530">
    <property type="entry name" value="RNASE_T2_1"/>
    <property type="match status" value="1"/>
</dbReference>
<keyword evidence="13" id="KW-1185">Reference proteome</keyword>
<dbReference type="InterPro" id="IPR018188">
    <property type="entry name" value="RNase_T2_His_AS_1"/>
</dbReference>
<feature type="domain" description="Galectin" evidence="11">
    <location>
        <begin position="260"/>
        <end position="375"/>
    </location>
</feature>
<protein>
    <recommendedName>
        <fullName evidence="9">Galectin</fullName>
    </recommendedName>
</protein>
<evidence type="ECO:0000256" key="3">
    <source>
        <dbReference type="ARBA" id="ARBA00022759"/>
    </source>
</evidence>
<keyword evidence="5" id="KW-1015">Disulfide bond</keyword>
<dbReference type="SUPFAM" id="SSF49899">
    <property type="entry name" value="Concanavalin A-like lectins/glucanases"/>
    <property type="match status" value="1"/>
</dbReference>
<evidence type="ECO:0000256" key="10">
    <source>
        <dbReference type="SAM" id="SignalP"/>
    </source>
</evidence>
<dbReference type="PANTHER" id="PTHR11240:SF75">
    <property type="entry name" value="RIBONUCLEASE 3"/>
    <property type="match status" value="1"/>
</dbReference>
<evidence type="ECO:0000313" key="12">
    <source>
        <dbReference type="EMBL" id="KAB5544504.1"/>
    </source>
</evidence>
<dbReference type="Proteomes" id="UP000326939">
    <property type="component" value="Chromosome 8"/>
</dbReference>
<evidence type="ECO:0000256" key="9">
    <source>
        <dbReference type="RuleBase" id="RU102079"/>
    </source>
</evidence>
<dbReference type="InterPro" id="IPR033130">
    <property type="entry name" value="RNase_T2_His_AS_2"/>
</dbReference>
<dbReference type="PANTHER" id="PTHR11240">
    <property type="entry name" value="RIBONUCLEASE T2"/>
    <property type="match status" value="1"/>
</dbReference>
<evidence type="ECO:0000256" key="6">
    <source>
        <dbReference type="ARBA" id="ARBA00023239"/>
    </source>
</evidence>
<dbReference type="CDD" id="cd01061">
    <property type="entry name" value="RNase_T2_euk"/>
    <property type="match status" value="1"/>
</dbReference>
<accession>A0A5N5LNY6</accession>
<dbReference type="GO" id="GO:0033897">
    <property type="term" value="F:ribonuclease T2 activity"/>
    <property type="evidence" value="ECO:0007669"/>
    <property type="project" value="InterPro"/>
</dbReference>
<name>A0A5N5LNY6_9ROSI</name>
<keyword evidence="2" id="KW-0540">Nuclease</keyword>
<dbReference type="GO" id="GO:0006401">
    <property type="term" value="P:RNA catabolic process"/>
    <property type="evidence" value="ECO:0007669"/>
    <property type="project" value="TreeGrafter"/>
</dbReference>
<dbReference type="AlphaFoldDB" id="A0A5N5LNY6"/>
<evidence type="ECO:0000256" key="4">
    <source>
        <dbReference type="ARBA" id="ARBA00022801"/>
    </source>
</evidence>
<dbReference type="InterPro" id="IPR033697">
    <property type="entry name" value="Ribonuclease_T2_eukaryotic"/>
</dbReference>
<evidence type="ECO:0000256" key="7">
    <source>
        <dbReference type="PIRSR" id="PIRSR633697-1"/>
    </source>
</evidence>
<dbReference type="InterPro" id="IPR001568">
    <property type="entry name" value="RNase_T2-like"/>
</dbReference>
<evidence type="ECO:0000256" key="8">
    <source>
        <dbReference type="RuleBase" id="RU004328"/>
    </source>
</evidence>
<keyword evidence="4" id="KW-0378">Hydrolase</keyword>
<dbReference type="GO" id="GO:1901137">
    <property type="term" value="P:carbohydrate derivative biosynthetic process"/>
    <property type="evidence" value="ECO:0007669"/>
    <property type="project" value="UniProtKB-ARBA"/>
</dbReference>
<dbReference type="EMBL" id="VDCV01000008">
    <property type="protein sequence ID" value="KAB5544504.1"/>
    <property type="molecule type" value="Genomic_DNA"/>
</dbReference>
<feature type="chain" id="PRO_5024369757" description="Galectin" evidence="10">
    <location>
        <begin position="24"/>
        <end position="375"/>
    </location>
</feature>
<evidence type="ECO:0000256" key="2">
    <source>
        <dbReference type="ARBA" id="ARBA00022722"/>
    </source>
</evidence>
<keyword evidence="6" id="KW-0456">Lyase</keyword>
<keyword evidence="10" id="KW-0732">Signal</keyword>
<dbReference type="InterPro" id="IPR001079">
    <property type="entry name" value="Galectin_CRD"/>
</dbReference>
<comment type="caution">
    <text evidence="12">The sequence shown here is derived from an EMBL/GenBank/DDBJ whole genome shotgun (WGS) entry which is preliminary data.</text>
</comment>
<dbReference type="GO" id="GO:0030246">
    <property type="term" value="F:carbohydrate binding"/>
    <property type="evidence" value="ECO:0007669"/>
    <property type="project" value="UniProtKB-UniRule"/>
</dbReference>
<keyword evidence="3" id="KW-0255">Endonuclease</keyword>
<reference evidence="13" key="1">
    <citation type="journal article" date="2019" name="Gigascience">
        <title>De novo genome assembly of the endangered Acer yangbiense, a plant species with extremely small populations endemic to Yunnan Province, China.</title>
        <authorList>
            <person name="Yang J."/>
            <person name="Wariss H.M."/>
            <person name="Tao L."/>
            <person name="Zhang R."/>
            <person name="Yun Q."/>
            <person name="Hollingsworth P."/>
            <person name="Dao Z."/>
            <person name="Luo G."/>
            <person name="Guo H."/>
            <person name="Ma Y."/>
            <person name="Sun W."/>
        </authorList>
    </citation>
    <scope>NUCLEOTIDE SEQUENCE [LARGE SCALE GENOMIC DNA]</scope>
    <source>
        <strain evidence="13">cv. br00</strain>
    </source>
</reference>
<feature type="signal peptide" evidence="10">
    <location>
        <begin position="1"/>
        <end position="23"/>
    </location>
</feature>
<dbReference type="InterPro" id="IPR013320">
    <property type="entry name" value="ConA-like_dom_sf"/>
</dbReference>
<dbReference type="Pfam" id="PF00445">
    <property type="entry name" value="Ribonuclease_T2"/>
    <property type="match status" value="2"/>
</dbReference>
<comment type="similarity">
    <text evidence="1 8">Belongs to the RNase T2 family.</text>
</comment>
<evidence type="ECO:0000313" key="13">
    <source>
        <dbReference type="Proteomes" id="UP000326939"/>
    </source>
</evidence>
<evidence type="ECO:0000256" key="5">
    <source>
        <dbReference type="ARBA" id="ARBA00023157"/>
    </source>
</evidence>
<dbReference type="InterPro" id="IPR036430">
    <property type="entry name" value="RNase_T2-like_sf"/>
</dbReference>
<evidence type="ECO:0000256" key="1">
    <source>
        <dbReference type="ARBA" id="ARBA00007469"/>
    </source>
</evidence>
<dbReference type="PROSITE" id="PS00531">
    <property type="entry name" value="RNASE_T2_2"/>
    <property type="match status" value="1"/>
</dbReference>
<organism evidence="12 13">
    <name type="scientific">Salix brachista</name>
    <dbReference type="NCBI Taxonomy" id="2182728"/>
    <lineage>
        <taxon>Eukaryota</taxon>
        <taxon>Viridiplantae</taxon>
        <taxon>Streptophyta</taxon>
        <taxon>Embryophyta</taxon>
        <taxon>Tracheophyta</taxon>
        <taxon>Spermatophyta</taxon>
        <taxon>Magnoliopsida</taxon>
        <taxon>eudicotyledons</taxon>
        <taxon>Gunneridae</taxon>
        <taxon>Pentapetalae</taxon>
        <taxon>rosids</taxon>
        <taxon>fabids</taxon>
        <taxon>Malpighiales</taxon>
        <taxon>Salicaceae</taxon>
        <taxon>Saliceae</taxon>
        <taxon>Salix</taxon>
    </lineage>
</organism>
<dbReference type="SUPFAM" id="SSF55895">
    <property type="entry name" value="Ribonuclease Rh-like"/>
    <property type="match status" value="1"/>
</dbReference>
<feature type="active site" evidence="7">
    <location>
        <position position="115"/>
    </location>
</feature>